<dbReference type="GO" id="GO:0005524">
    <property type="term" value="F:ATP binding"/>
    <property type="evidence" value="ECO:0007669"/>
    <property type="project" value="UniProtKB-KW"/>
</dbReference>
<dbReference type="Gene3D" id="2.130.10.10">
    <property type="entry name" value="YVTN repeat-like/Quinoprotein amine dehydrogenase"/>
    <property type="match status" value="1"/>
</dbReference>
<evidence type="ECO:0000256" key="7">
    <source>
        <dbReference type="ARBA" id="ARBA00022777"/>
    </source>
</evidence>
<dbReference type="SMART" id="SM00320">
    <property type="entry name" value="WD40"/>
    <property type="match status" value="2"/>
</dbReference>
<dbReference type="InterPro" id="IPR001206">
    <property type="entry name" value="Diacylglycerol_kinase_cat_dom"/>
</dbReference>
<dbReference type="Pfam" id="PF12894">
    <property type="entry name" value="ANAPC4_WD40"/>
    <property type="match status" value="1"/>
</dbReference>
<dbReference type="GO" id="GO:0005680">
    <property type="term" value="C:anaphase-promoting complex"/>
    <property type="evidence" value="ECO:0007669"/>
    <property type="project" value="InterPro"/>
</dbReference>
<keyword evidence="5" id="KW-0547">Nucleotide-binding</keyword>
<dbReference type="InterPro" id="IPR036322">
    <property type="entry name" value="WD40_repeat_dom_sf"/>
</dbReference>
<name>A0AAU9T4Q8_THLAR</name>
<dbReference type="GO" id="GO:0034399">
    <property type="term" value="C:nuclear periphery"/>
    <property type="evidence" value="ECO:0007669"/>
    <property type="project" value="TreeGrafter"/>
</dbReference>
<dbReference type="SUPFAM" id="SSF50978">
    <property type="entry name" value="WD40 repeat-like"/>
    <property type="match status" value="1"/>
</dbReference>
<dbReference type="GO" id="GO:0009705">
    <property type="term" value="C:plant-type vacuole membrane"/>
    <property type="evidence" value="ECO:0007669"/>
    <property type="project" value="UniProtKB-ARBA"/>
</dbReference>
<proteinExistence type="predicted"/>
<dbReference type="Gene3D" id="3.40.50.10330">
    <property type="entry name" value="Probable inorganic polyphosphate/atp-NAD kinase, domain 1"/>
    <property type="match status" value="2"/>
</dbReference>
<dbReference type="GO" id="GO:0051301">
    <property type="term" value="P:cell division"/>
    <property type="evidence" value="ECO:0007669"/>
    <property type="project" value="UniProtKB-KW"/>
</dbReference>
<evidence type="ECO:0000313" key="15">
    <source>
        <dbReference type="Proteomes" id="UP000836841"/>
    </source>
</evidence>
<comment type="subcellular location">
    <subcellularLocation>
        <location evidence="1">Vacuole membrane</location>
        <topology evidence="1">Peripheral membrane protein</topology>
    </subcellularLocation>
</comment>
<dbReference type="EC" id="2.7.1.91" evidence="12"/>
<feature type="domain" description="DAGKc" evidence="13">
    <location>
        <begin position="977"/>
        <end position="1119"/>
    </location>
</feature>
<accession>A0AAU9T4Q8</accession>
<evidence type="ECO:0000256" key="8">
    <source>
        <dbReference type="ARBA" id="ARBA00022786"/>
    </source>
</evidence>
<dbReference type="InterPro" id="IPR017438">
    <property type="entry name" value="ATP-NAD_kinase_N"/>
</dbReference>
<dbReference type="FunFam" id="3.40.50.10330:FF:000005">
    <property type="entry name" value="Sphingosine kinase 2"/>
    <property type="match status" value="2"/>
</dbReference>
<evidence type="ECO:0000313" key="14">
    <source>
        <dbReference type="EMBL" id="CAH2078360.1"/>
    </source>
</evidence>
<dbReference type="PROSITE" id="PS50146">
    <property type="entry name" value="DAGK"/>
    <property type="match status" value="2"/>
</dbReference>
<dbReference type="Pfam" id="PF00781">
    <property type="entry name" value="DAGK_cat"/>
    <property type="match status" value="2"/>
</dbReference>
<keyword evidence="6" id="KW-0498">Mitosis</keyword>
<protein>
    <recommendedName>
        <fullName evidence="2">Anaphase-promoting complex subunit 4</fullName>
        <ecNumber evidence="12">2.7.1.91</ecNumber>
    </recommendedName>
</protein>
<dbReference type="EMBL" id="OU466863">
    <property type="protein sequence ID" value="CAH2078360.1"/>
    <property type="molecule type" value="Genomic_DNA"/>
</dbReference>
<evidence type="ECO:0000259" key="13">
    <source>
        <dbReference type="PROSITE" id="PS50146"/>
    </source>
</evidence>
<dbReference type="InterPro" id="IPR045540">
    <property type="entry name" value="YegS/DAGK_C"/>
</dbReference>
<dbReference type="GO" id="GO:0071215">
    <property type="term" value="P:cellular response to abscisic acid stimulus"/>
    <property type="evidence" value="ECO:0007669"/>
    <property type="project" value="UniProtKB-ARBA"/>
</dbReference>
<evidence type="ECO:0000256" key="11">
    <source>
        <dbReference type="ARBA" id="ARBA00023306"/>
    </source>
</evidence>
<dbReference type="InterPro" id="IPR024789">
    <property type="entry name" value="APC4"/>
</dbReference>
<dbReference type="GO" id="GO:0070979">
    <property type="term" value="P:protein K11-linked ubiquitination"/>
    <property type="evidence" value="ECO:0007669"/>
    <property type="project" value="TreeGrafter"/>
</dbReference>
<gene>
    <name evidence="14" type="ORF">TAV2_LOCUS24640</name>
</gene>
<evidence type="ECO:0000256" key="9">
    <source>
        <dbReference type="ARBA" id="ARBA00022840"/>
    </source>
</evidence>
<evidence type="ECO:0000256" key="4">
    <source>
        <dbReference type="ARBA" id="ARBA00022679"/>
    </source>
</evidence>
<keyword evidence="15" id="KW-1185">Reference proteome</keyword>
<dbReference type="InterPro" id="IPR024790">
    <property type="entry name" value="APC4_long_dom"/>
</dbReference>
<evidence type="ECO:0000256" key="12">
    <source>
        <dbReference type="ARBA" id="ARBA00044037"/>
    </source>
</evidence>
<evidence type="ECO:0000256" key="5">
    <source>
        <dbReference type="ARBA" id="ARBA00022741"/>
    </source>
</evidence>
<dbReference type="Proteomes" id="UP000836841">
    <property type="component" value="Chromosome 7"/>
</dbReference>
<dbReference type="Gene3D" id="2.60.200.40">
    <property type="match status" value="2"/>
</dbReference>
<dbReference type="InterPro" id="IPR024977">
    <property type="entry name" value="Apc4-like_WD40_dom"/>
</dbReference>
<evidence type="ECO:0000256" key="3">
    <source>
        <dbReference type="ARBA" id="ARBA00022618"/>
    </source>
</evidence>
<dbReference type="Pfam" id="PF19279">
    <property type="entry name" value="YegS_C"/>
    <property type="match status" value="2"/>
</dbReference>
<dbReference type="Pfam" id="PF12896">
    <property type="entry name" value="ANAPC4"/>
    <property type="match status" value="1"/>
</dbReference>
<dbReference type="InterPro" id="IPR015943">
    <property type="entry name" value="WD40/YVTN_repeat-like_dom_sf"/>
</dbReference>
<dbReference type="GO" id="GO:0031145">
    <property type="term" value="P:anaphase-promoting complex-dependent catabolic process"/>
    <property type="evidence" value="ECO:0007669"/>
    <property type="project" value="InterPro"/>
</dbReference>
<evidence type="ECO:0000256" key="6">
    <source>
        <dbReference type="ARBA" id="ARBA00022776"/>
    </source>
</evidence>
<dbReference type="SMART" id="SM00046">
    <property type="entry name" value="DAGKc"/>
    <property type="match status" value="2"/>
</dbReference>
<keyword evidence="8" id="KW-0833">Ubl conjugation pathway</keyword>
<dbReference type="GO" id="GO:0008481">
    <property type="term" value="F:sphingosine kinase activity"/>
    <property type="evidence" value="ECO:0007669"/>
    <property type="project" value="UniProtKB-EC"/>
</dbReference>
<dbReference type="PANTHER" id="PTHR13260">
    <property type="entry name" value="ANAPHASE PROMOTING COMPLEX SUBUNIT 4 APC4"/>
    <property type="match status" value="1"/>
</dbReference>
<evidence type="ECO:0000256" key="10">
    <source>
        <dbReference type="ARBA" id="ARBA00023136"/>
    </source>
</evidence>
<keyword evidence="3" id="KW-0132">Cell division</keyword>
<keyword evidence="11" id="KW-0131">Cell cycle</keyword>
<keyword evidence="4" id="KW-0808">Transferase</keyword>
<organism evidence="14 15">
    <name type="scientific">Thlaspi arvense</name>
    <name type="common">Field penny-cress</name>
    <dbReference type="NCBI Taxonomy" id="13288"/>
    <lineage>
        <taxon>Eukaryota</taxon>
        <taxon>Viridiplantae</taxon>
        <taxon>Streptophyta</taxon>
        <taxon>Embryophyta</taxon>
        <taxon>Tracheophyta</taxon>
        <taxon>Spermatophyta</taxon>
        <taxon>Magnoliopsida</taxon>
        <taxon>eudicotyledons</taxon>
        <taxon>Gunneridae</taxon>
        <taxon>Pentapetalae</taxon>
        <taxon>rosids</taxon>
        <taxon>malvids</taxon>
        <taxon>Brassicales</taxon>
        <taxon>Brassicaceae</taxon>
        <taxon>Thlaspideae</taxon>
        <taxon>Thlaspi</taxon>
    </lineage>
</organism>
<keyword evidence="7" id="KW-0418">Kinase</keyword>
<evidence type="ECO:0000256" key="2">
    <source>
        <dbReference type="ARBA" id="ARBA00016067"/>
    </source>
</evidence>
<evidence type="ECO:0000256" key="1">
    <source>
        <dbReference type="ARBA" id="ARBA00004148"/>
    </source>
</evidence>
<keyword evidence="9" id="KW-0067">ATP-binding</keyword>
<keyword evidence="10" id="KW-0472">Membrane</keyword>
<sequence>MVRETSNLMVGHDEACSTESSTFTPPFSSATASSSPIVVVVVDRAYGKVAERKSRQVVCHLCVFLLSADSGDRRLLLPFTSEEGESVIPFQLQFDKPIPFQIKIAEWNPEKDLLAMVTEDSKILLHRFNWQRLWTISPGRPVTSLCWRPDGKAIAVGLEDGTIALHDVENGKLLRSLKPHAVAVVCLNWEEDGQSNTDEIGKVSVYEDRTSRFFPPAPRAPKMPGVVAGDSSFMDDGEDSLAELSNTSFRKFNVLCSGDRDGSICFNIFGIYQIGKINIHELSVPVPHLDEHASCKLFNATIYKVALSKDLCRLVVMCTGELRDCDSEPGEEKLSVRDLNGLHCLAMDTSIFWKRKYELHQVAQQASNIEDLTEVIRESLSVMRKQWADAMKTFHDKFQSLSTLIIDNGLESSPQEEFLSLLGGARISPALNQFLVNSLGEVGVKRVLKSVCGTGKDLQLVVLDHLQPAAEIIGFRMGELRGLSRWRARYQGIGLDEKLLNEATENAGLLLVQVQRFMMVLSTVVQQFSNFFNWLLKSIKYLMQEPNDQLMSYDSELLVVFLKFLYDQDPVKDLVDVSEADDDIEIDLKTIERVKELMQFGGFTDSDFLRRTLTKEFQHMESSLKMALQMPFTTISKKISCMKLLPLCPLQLSTTQTRTTIPMSLSFYKNEVSADTASESGYTDYISFQVPDEAFPDIQNCIGIAKGSKQHSNNEKNGYTSLEAVLLSVPNGYQCVDLSLYKDKELVLLLNKSSESTEDSGEACMMVVQTGDLTFISISRSSCLNQWELEDLKGSIVYLEMENEKVRKVPHSTIAPLAVSSSRGVACVFAERRRALVYILEEDEDEEDASEDKALCHVISHSRQNERPENNQPAVILIDLVFVDGEFAMVTLTADGVLQSNEYGGRRNLVLKKDVLGFAVEGKDIRVKAVVERGGGGICCGESYGDFTRKDFVFEPLSEDARDRWCFSLRRYLDSLGRPKRLLVFVNPFGGKKSARKIFLNEVKPLLDDADIQLDVQETKYQLHAKGFVRSMDVSKYDGIVCVSGDGILVEVVNGLLEREDWRKALNLPIGMVPAGTGNGMIKSLLDSVGLRCCATSATISIIRGHKRSVDVATISQGTTRFFSVLMLAWGLVADIDIESEKFRWMGSARIDFYALQRIMCLRQYNGRVLFLPAPGFESYGDPAISSLYKEPPVSGQALGYQGPETKLEHLEWREIKGPFVSVWLHNVPWGAESSLAAPDAKFSDGLLDLIVVRNCPKLVLLSLLRQLSDGTHVQSPYVVYLKVKAFVLDPGTRIDEPDKEGIIDSDGEVLARGKGTYNCDQKGLMSYDKIQITVDQGNEEKKKKIRLQSHQRSISSISLSLSMDRQPENDQLSSPAIISDRVLVNGVVTPLTLTADGELRWTESGRRKSSVGKDILGFVVEGNKVRVKILVEKGGGICCGETAGDYARKNFVFEPLSDESRKLWCDKLHQHLESLGRPKKLLVFVNPFGGKKSARKIFLEEVKPLFEDADIRLEIQETKYQLHAKEIVRSIDVSIYDGIVCVSGDGVLVEVVNGLLERADWRTALNLPIGMVPAGSGNGMIKSLLEPAGLPCSATSATVSIIRGHTRSLDVATISQGTTKFFSVLMLAWGLVADIDIESEKFRWMGSARFDVYGLQRIICLRQYNGRIRFVPAPGFESNGQPVTCSGVDKESSVSDKALGYQGPDTKLEDLEWREIKGPFVSVWLHNVPWGAENTLAAPNAKFCDGYLDLIVMKDCPKLALLSLMTKLSDGTHVQSPYVAYLKVKAFVLEPGARIDEPDKEGIIDSDGEVLARGRRSYKCDQKGLMSYDKLQITVDQGLATLFSPE</sequence>
<dbReference type="InterPro" id="IPR001680">
    <property type="entry name" value="WD40_rpt"/>
</dbReference>
<dbReference type="PANTHER" id="PTHR13260:SF0">
    <property type="entry name" value="ANAPHASE-PROMOTING COMPLEX SUBUNIT 4"/>
    <property type="match status" value="1"/>
</dbReference>
<dbReference type="InterPro" id="IPR016064">
    <property type="entry name" value="NAD/diacylglycerol_kinase_sf"/>
</dbReference>
<reference evidence="14 15" key="1">
    <citation type="submission" date="2022-03" db="EMBL/GenBank/DDBJ databases">
        <authorList>
            <person name="Nunn A."/>
            <person name="Chopra R."/>
            <person name="Nunn A."/>
            <person name="Contreras Garrido A."/>
        </authorList>
    </citation>
    <scope>NUCLEOTIDE SEQUENCE [LARGE SCALE GENOMIC DNA]</scope>
</reference>
<feature type="domain" description="DAGKc" evidence="13">
    <location>
        <begin position="1477"/>
        <end position="1619"/>
    </location>
</feature>
<dbReference type="SUPFAM" id="SSF111331">
    <property type="entry name" value="NAD kinase/diacylglycerol kinase-like"/>
    <property type="match status" value="2"/>
</dbReference>